<proteinExistence type="inferred from homology"/>
<name>A0A1L9U4U9_ASPBC</name>
<feature type="compositionally biased region" description="Basic and acidic residues" evidence="2">
    <location>
        <begin position="10"/>
        <end position="19"/>
    </location>
</feature>
<dbReference type="CDD" id="cd16653">
    <property type="entry name" value="RING-like_Rtf2"/>
    <property type="match status" value="1"/>
</dbReference>
<dbReference type="AlphaFoldDB" id="A0A1L9U4U9"/>
<dbReference type="Proteomes" id="UP000184499">
    <property type="component" value="Unassembled WGS sequence"/>
</dbReference>
<feature type="region of interest" description="Disordered" evidence="2">
    <location>
        <begin position="198"/>
        <end position="259"/>
    </location>
</feature>
<evidence type="ECO:0000313" key="3">
    <source>
        <dbReference type="EMBL" id="OJJ66689.1"/>
    </source>
</evidence>
<evidence type="ECO:0000313" key="4">
    <source>
        <dbReference type="Proteomes" id="UP000184499"/>
    </source>
</evidence>
<feature type="region of interest" description="Disordered" evidence="2">
    <location>
        <begin position="1"/>
        <end position="24"/>
    </location>
</feature>
<dbReference type="SUPFAM" id="SSF57850">
    <property type="entry name" value="RING/U-box"/>
    <property type="match status" value="1"/>
</dbReference>
<dbReference type="VEuPathDB" id="FungiDB:ASPBRDRAFT_200689"/>
<dbReference type="Pfam" id="PF04641">
    <property type="entry name" value="Rtf2"/>
    <property type="match status" value="1"/>
</dbReference>
<protein>
    <submittedName>
        <fullName evidence="3">Uncharacterized protein</fullName>
    </submittedName>
</protein>
<evidence type="ECO:0000256" key="2">
    <source>
        <dbReference type="SAM" id="MobiDB-lite"/>
    </source>
</evidence>
<evidence type="ECO:0000256" key="1">
    <source>
        <dbReference type="ARBA" id="ARBA00009885"/>
    </source>
</evidence>
<keyword evidence="4" id="KW-1185">Reference proteome</keyword>
<dbReference type="STRING" id="767769.A0A1L9U4U9"/>
<dbReference type="OMA" id="EFRWLHC"/>
<dbReference type="GO" id="GO:0006274">
    <property type="term" value="P:DNA replication termination"/>
    <property type="evidence" value="ECO:0007669"/>
    <property type="project" value="TreeGrafter"/>
</dbReference>
<dbReference type="OrthoDB" id="247013at2759"/>
<comment type="similarity">
    <text evidence="1">Belongs to the rtf2 family.</text>
</comment>
<gene>
    <name evidence="3" type="ORF">ASPBRDRAFT_200689</name>
</gene>
<dbReference type="GO" id="GO:0005634">
    <property type="term" value="C:nucleus"/>
    <property type="evidence" value="ECO:0007669"/>
    <property type="project" value="TreeGrafter"/>
</dbReference>
<sequence length="322" mass="35196">MGNDGGSIPTRRELVREAARNPSTAQVKEAQREQQEHFWTTCPISHNQLMRPIVSDCVGNLYNKDAILRFLLPGDDADGISSKADCEEILCGRVKGLRDVVELKFEVDTEREAHPANGKQDKREGWICPVTAKQLGPNVKSVYLVPCGHVFSEEAIRQLKGDKCLQCDEPYTPDNVITILPTKDSDKQQLIERGHKLAEQGLTHSLKKAPGSKKRKKNAANGDAADAGKESKSAEQSTSANASRSNTSTPTPGGSSGIKNAATALLTARVLEEENEKKKRRKMLGTSDNISSLFTKETKDAHAKNTTDFMTRGFSLPAAARK</sequence>
<dbReference type="PANTHER" id="PTHR12775">
    <property type="entry name" value="PROTEIN C20ORF43 HOMOLOG"/>
    <property type="match status" value="1"/>
</dbReference>
<organism evidence="3 4">
    <name type="scientific">Aspergillus brasiliensis (strain CBS 101740 / IMI 381727 / IBT 21946)</name>
    <dbReference type="NCBI Taxonomy" id="767769"/>
    <lineage>
        <taxon>Eukaryota</taxon>
        <taxon>Fungi</taxon>
        <taxon>Dikarya</taxon>
        <taxon>Ascomycota</taxon>
        <taxon>Pezizomycotina</taxon>
        <taxon>Eurotiomycetes</taxon>
        <taxon>Eurotiomycetidae</taxon>
        <taxon>Eurotiales</taxon>
        <taxon>Aspergillaceae</taxon>
        <taxon>Aspergillus</taxon>
        <taxon>Aspergillus subgen. Circumdati</taxon>
    </lineage>
</organism>
<dbReference type="InterPro" id="IPR006735">
    <property type="entry name" value="Rtf2"/>
</dbReference>
<dbReference type="PANTHER" id="PTHR12775:SF0">
    <property type="entry name" value="REPLICATION TERMINATION FACTOR 2"/>
    <property type="match status" value="1"/>
</dbReference>
<dbReference type="RefSeq" id="XP_067473939.1">
    <property type="nucleotide sequence ID" value="XM_067621467.1"/>
</dbReference>
<dbReference type="GeneID" id="93573955"/>
<accession>A0A1L9U4U9</accession>
<feature type="compositionally biased region" description="Low complexity" evidence="2">
    <location>
        <begin position="237"/>
        <end position="253"/>
    </location>
</feature>
<reference evidence="4" key="1">
    <citation type="journal article" date="2017" name="Genome Biol.">
        <title>Comparative genomics reveals high biological diversity and specific adaptations in the industrially and medically important fungal genus Aspergillus.</title>
        <authorList>
            <person name="de Vries R.P."/>
            <person name="Riley R."/>
            <person name="Wiebenga A."/>
            <person name="Aguilar-Osorio G."/>
            <person name="Amillis S."/>
            <person name="Uchima C.A."/>
            <person name="Anderluh G."/>
            <person name="Asadollahi M."/>
            <person name="Askin M."/>
            <person name="Barry K."/>
            <person name="Battaglia E."/>
            <person name="Bayram O."/>
            <person name="Benocci T."/>
            <person name="Braus-Stromeyer S.A."/>
            <person name="Caldana C."/>
            <person name="Canovas D."/>
            <person name="Cerqueira G.C."/>
            <person name="Chen F."/>
            <person name="Chen W."/>
            <person name="Choi C."/>
            <person name="Clum A."/>
            <person name="Dos Santos R.A."/>
            <person name="Damasio A.R."/>
            <person name="Diallinas G."/>
            <person name="Emri T."/>
            <person name="Fekete E."/>
            <person name="Flipphi M."/>
            <person name="Freyberg S."/>
            <person name="Gallo A."/>
            <person name="Gournas C."/>
            <person name="Habgood R."/>
            <person name="Hainaut M."/>
            <person name="Harispe M.L."/>
            <person name="Henrissat B."/>
            <person name="Hilden K.S."/>
            <person name="Hope R."/>
            <person name="Hossain A."/>
            <person name="Karabika E."/>
            <person name="Karaffa L."/>
            <person name="Karanyi Z."/>
            <person name="Krasevec N."/>
            <person name="Kuo A."/>
            <person name="Kusch H."/>
            <person name="LaButti K."/>
            <person name="Lagendijk E.L."/>
            <person name="Lapidus A."/>
            <person name="Levasseur A."/>
            <person name="Lindquist E."/>
            <person name="Lipzen A."/>
            <person name="Logrieco A.F."/>
            <person name="MacCabe A."/>
            <person name="Maekelae M.R."/>
            <person name="Malavazi I."/>
            <person name="Melin P."/>
            <person name="Meyer V."/>
            <person name="Mielnichuk N."/>
            <person name="Miskei M."/>
            <person name="Molnar A.P."/>
            <person name="Mule G."/>
            <person name="Ngan C.Y."/>
            <person name="Orejas M."/>
            <person name="Orosz E."/>
            <person name="Ouedraogo J.P."/>
            <person name="Overkamp K.M."/>
            <person name="Park H.-S."/>
            <person name="Perrone G."/>
            <person name="Piumi F."/>
            <person name="Punt P.J."/>
            <person name="Ram A.F."/>
            <person name="Ramon A."/>
            <person name="Rauscher S."/>
            <person name="Record E."/>
            <person name="Riano-Pachon D.M."/>
            <person name="Robert V."/>
            <person name="Roehrig J."/>
            <person name="Ruller R."/>
            <person name="Salamov A."/>
            <person name="Salih N.S."/>
            <person name="Samson R.A."/>
            <person name="Sandor E."/>
            <person name="Sanguinetti M."/>
            <person name="Schuetze T."/>
            <person name="Sepcic K."/>
            <person name="Shelest E."/>
            <person name="Sherlock G."/>
            <person name="Sophianopoulou V."/>
            <person name="Squina F.M."/>
            <person name="Sun H."/>
            <person name="Susca A."/>
            <person name="Todd R.B."/>
            <person name="Tsang A."/>
            <person name="Unkles S.E."/>
            <person name="van de Wiele N."/>
            <person name="van Rossen-Uffink D."/>
            <person name="Oliveira J.V."/>
            <person name="Vesth T.C."/>
            <person name="Visser J."/>
            <person name="Yu J.-H."/>
            <person name="Zhou M."/>
            <person name="Andersen M.R."/>
            <person name="Archer D.B."/>
            <person name="Baker S.E."/>
            <person name="Benoit I."/>
            <person name="Brakhage A.A."/>
            <person name="Braus G.H."/>
            <person name="Fischer R."/>
            <person name="Frisvad J.C."/>
            <person name="Goldman G.H."/>
            <person name="Houbraken J."/>
            <person name="Oakley B."/>
            <person name="Pocsi I."/>
            <person name="Scazzocchio C."/>
            <person name="Seiboth B."/>
            <person name="vanKuyk P.A."/>
            <person name="Wortman J."/>
            <person name="Dyer P.S."/>
            <person name="Grigoriev I.V."/>
        </authorList>
    </citation>
    <scope>NUCLEOTIDE SEQUENCE [LARGE SCALE GENOMIC DNA]</scope>
    <source>
        <strain evidence="4">CBS 101740 / IMI 381727 / IBT 21946</strain>
    </source>
</reference>
<feature type="compositionally biased region" description="Basic residues" evidence="2">
    <location>
        <begin position="205"/>
        <end position="218"/>
    </location>
</feature>
<dbReference type="InterPro" id="IPR027799">
    <property type="entry name" value="Rtf2_RING-finger"/>
</dbReference>
<dbReference type="EMBL" id="KV878697">
    <property type="protein sequence ID" value="OJJ66689.1"/>
    <property type="molecule type" value="Genomic_DNA"/>
</dbReference>